<dbReference type="Proteomes" id="UP000266183">
    <property type="component" value="Chromosome"/>
</dbReference>
<dbReference type="SUPFAM" id="SSF53474">
    <property type="entry name" value="alpha/beta-Hydrolases"/>
    <property type="match status" value="1"/>
</dbReference>
<dbReference type="InterPro" id="IPR050583">
    <property type="entry name" value="Mycobacterial_A85_antigen"/>
</dbReference>
<keyword evidence="2" id="KW-1185">Reference proteome</keyword>
<dbReference type="InterPro" id="IPR000801">
    <property type="entry name" value="Esterase-like"/>
</dbReference>
<dbReference type="KEGG" id="chk:D4L85_14360"/>
<dbReference type="InterPro" id="IPR029058">
    <property type="entry name" value="AB_hydrolase_fold"/>
</dbReference>
<dbReference type="GO" id="GO:0016787">
    <property type="term" value="F:hydrolase activity"/>
    <property type="evidence" value="ECO:0007669"/>
    <property type="project" value="UniProtKB-KW"/>
</dbReference>
<reference evidence="2" key="1">
    <citation type="submission" date="2018-09" db="EMBL/GenBank/DDBJ databases">
        <title>Chryseolinea sp. KIS68-18 isolated from soil.</title>
        <authorList>
            <person name="Weon H.-Y."/>
            <person name="Kwon S.-W."/>
            <person name="Lee S.A."/>
        </authorList>
    </citation>
    <scope>NUCLEOTIDE SEQUENCE [LARGE SCALE GENOMIC DNA]</scope>
    <source>
        <strain evidence="2">KIS68-18</strain>
    </source>
</reference>
<evidence type="ECO:0000313" key="2">
    <source>
        <dbReference type="Proteomes" id="UP000266183"/>
    </source>
</evidence>
<dbReference type="Pfam" id="PF00756">
    <property type="entry name" value="Esterase"/>
    <property type="match status" value="1"/>
</dbReference>
<proteinExistence type="predicted"/>
<name>A0A385SIV1_9BACT</name>
<dbReference type="AlphaFoldDB" id="A0A385SIV1"/>
<dbReference type="PANTHER" id="PTHR48098:SF6">
    <property type="entry name" value="FERRI-BACILLIBACTIN ESTERASE BESA"/>
    <property type="match status" value="1"/>
</dbReference>
<gene>
    <name evidence="1" type="ORF">D4L85_14360</name>
</gene>
<dbReference type="EMBL" id="CP032382">
    <property type="protein sequence ID" value="AYB31673.1"/>
    <property type="molecule type" value="Genomic_DNA"/>
</dbReference>
<dbReference type="Gene3D" id="3.40.50.1820">
    <property type="entry name" value="alpha/beta hydrolase"/>
    <property type="match status" value="1"/>
</dbReference>
<evidence type="ECO:0000313" key="1">
    <source>
        <dbReference type="EMBL" id="AYB31673.1"/>
    </source>
</evidence>
<accession>A0A385SIV1</accession>
<keyword evidence="1" id="KW-0378">Hydrolase</keyword>
<organism evidence="1 2">
    <name type="scientific">Chryseolinea soli</name>
    <dbReference type="NCBI Taxonomy" id="2321403"/>
    <lineage>
        <taxon>Bacteria</taxon>
        <taxon>Pseudomonadati</taxon>
        <taxon>Bacteroidota</taxon>
        <taxon>Cytophagia</taxon>
        <taxon>Cytophagales</taxon>
        <taxon>Fulvivirgaceae</taxon>
        <taxon>Chryseolinea</taxon>
    </lineage>
</organism>
<dbReference type="PANTHER" id="PTHR48098">
    <property type="entry name" value="ENTEROCHELIN ESTERASE-RELATED"/>
    <property type="match status" value="1"/>
</dbReference>
<sequence length="290" mass="33613">MTGRTTFYRFGRNQHLFNMTRLNLVFVGCLLIFLPKPLSGQTKKVHENPITIGQIITLKSAVLKEERQIYVSLPDGYDTLTSNLPVMYVLDAEYRFGIAQSIRSYFNITTKIPQTILIGIANPTKETRQRDYLPKAYGGEAEKFSEFLSEEVFEFVQQKYKASKKRYLAGHSHGGVFVVYTLLNKPDFFEGYIAIDPSLKYIYSEGDTLLNRELKDKRLYLASSDVAYGYLEDVAADMQADFAVFKNRLYQTREKNNLSFKIDHIDDDHGNSYIHGFSRGLRYIFNWRFE</sequence>
<protein>
    <submittedName>
        <fullName evidence="1">Alpha/beta hydrolase</fullName>
    </submittedName>
</protein>